<protein>
    <submittedName>
        <fullName evidence="13">ABC transporter ATP-binding protein</fullName>
    </submittedName>
</protein>
<evidence type="ECO:0000259" key="12">
    <source>
        <dbReference type="PROSITE" id="PS50929"/>
    </source>
</evidence>
<evidence type="ECO:0000256" key="9">
    <source>
        <dbReference type="SAM" id="MobiDB-lite"/>
    </source>
</evidence>
<keyword evidence="5" id="KW-0547">Nucleotide-binding</keyword>
<dbReference type="GO" id="GO:0005524">
    <property type="term" value="F:ATP binding"/>
    <property type="evidence" value="ECO:0007669"/>
    <property type="project" value="UniProtKB-KW"/>
</dbReference>
<dbReference type="Gene3D" id="3.40.50.300">
    <property type="entry name" value="P-loop containing nucleotide triphosphate hydrolases"/>
    <property type="match status" value="1"/>
</dbReference>
<evidence type="ECO:0000256" key="7">
    <source>
        <dbReference type="ARBA" id="ARBA00022989"/>
    </source>
</evidence>
<keyword evidence="4 10" id="KW-0812">Transmembrane</keyword>
<feature type="transmembrane region" description="Helical" evidence="10">
    <location>
        <begin position="194"/>
        <end position="223"/>
    </location>
</feature>
<evidence type="ECO:0000256" key="5">
    <source>
        <dbReference type="ARBA" id="ARBA00022741"/>
    </source>
</evidence>
<dbReference type="FunFam" id="1.20.1560.10:FF:000011">
    <property type="entry name" value="Multidrug ABC transporter ATP-binding protein"/>
    <property type="match status" value="1"/>
</dbReference>
<dbReference type="Pfam" id="PF00005">
    <property type="entry name" value="ABC_tran"/>
    <property type="match status" value="1"/>
</dbReference>
<dbReference type="PANTHER" id="PTHR43394:SF1">
    <property type="entry name" value="ATP-BINDING CASSETTE SUB-FAMILY B MEMBER 10, MITOCHONDRIAL"/>
    <property type="match status" value="1"/>
</dbReference>
<reference evidence="13 14" key="1">
    <citation type="journal article" date="2007" name="Int. J. Syst. Evol. Microbiol.">
        <title>Paenibacillus ginsengarvi sp. nov., isolated from soil from ginseng cultivation.</title>
        <authorList>
            <person name="Yoon M.H."/>
            <person name="Ten L.N."/>
            <person name="Im W.T."/>
        </authorList>
    </citation>
    <scope>NUCLEOTIDE SEQUENCE [LARGE SCALE GENOMIC DNA]</scope>
    <source>
        <strain evidence="13 14">KCTC 13059</strain>
    </source>
</reference>
<evidence type="ECO:0000259" key="11">
    <source>
        <dbReference type="PROSITE" id="PS50893"/>
    </source>
</evidence>
<keyword evidence="2" id="KW-0813">Transport</keyword>
<dbReference type="PROSITE" id="PS50893">
    <property type="entry name" value="ABC_TRANSPORTER_2"/>
    <property type="match status" value="1"/>
</dbReference>
<dbReference type="GO" id="GO:0015421">
    <property type="term" value="F:ABC-type oligopeptide transporter activity"/>
    <property type="evidence" value="ECO:0007669"/>
    <property type="project" value="TreeGrafter"/>
</dbReference>
<organism evidence="13 14">
    <name type="scientific">Paenibacillus ginsengarvi</name>
    <dbReference type="NCBI Taxonomy" id="400777"/>
    <lineage>
        <taxon>Bacteria</taxon>
        <taxon>Bacillati</taxon>
        <taxon>Bacillota</taxon>
        <taxon>Bacilli</taxon>
        <taxon>Bacillales</taxon>
        <taxon>Paenibacillaceae</taxon>
        <taxon>Paenibacillus</taxon>
    </lineage>
</organism>
<dbReference type="Proteomes" id="UP000282311">
    <property type="component" value="Unassembled WGS sequence"/>
</dbReference>
<dbReference type="Gene3D" id="1.20.1560.10">
    <property type="entry name" value="ABC transporter type 1, transmembrane domain"/>
    <property type="match status" value="1"/>
</dbReference>
<name>A0A3B0C091_9BACL</name>
<dbReference type="PROSITE" id="PS00211">
    <property type="entry name" value="ABC_TRANSPORTER_1"/>
    <property type="match status" value="1"/>
</dbReference>
<dbReference type="CDD" id="cd18547">
    <property type="entry name" value="ABC_6TM_Tm288_like"/>
    <property type="match status" value="1"/>
</dbReference>
<dbReference type="EMBL" id="RBAH01000016">
    <property type="protein sequence ID" value="RKN79163.1"/>
    <property type="molecule type" value="Genomic_DNA"/>
</dbReference>
<proteinExistence type="predicted"/>
<comment type="subcellular location">
    <subcellularLocation>
        <location evidence="1">Cell membrane</location>
        <topology evidence="1">Multi-pass membrane protein</topology>
    </subcellularLocation>
</comment>
<dbReference type="RefSeq" id="WP_120749218.1">
    <property type="nucleotide sequence ID" value="NZ_RBAH01000016.1"/>
</dbReference>
<dbReference type="FunFam" id="3.40.50.300:FF:000287">
    <property type="entry name" value="Multidrug ABC transporter ATP-binding protein"/>
    <property type="match status" value="1"/>
</dbReference>
<dbReference type="InterPro" id="IPR039421">
    <property type="entry name" value="Type_1_exporter"/>
</dbReference>
<accession>A0A3B0C091</accession>
<sequence length="633" mass="68460">MPKPNEQAAGSSSGGSDLSPPLVGPGRHPGQGGGFGGRGRGGPVVKPKQFRKTMAKLWRYIGKERKLLTLIFAFLLVDSAVMLTGPYLIGVAIDSMTASGGKVDFHLLEAALFGLTAAYIGDGALTLLQGWLMAGVSQRVVMNLRRTMFAKLQKLPLSFFDSRPHGEVMSRMSNDIDNVSTTISQSTVQLMSGVIAIVGSLIMMLVLSPILTLASIITVPLVYSLARTITKKTSVLFKEQQAQLGQLNGHIEETISGIEVVKAFNREEKSIEDFDKVNGRLYEVGLKAQIWSGFMMPLLSVIGNIGFAAVAIVGGILAVKGAITVGVIASFISYSRQFVRPLNDLANIYNVLQSGVAGAERAFEVLDEQEEPEDPPGAVVLENPRGHVVFGDVSFGYRPDVPILKHIGFEAPQGSSTALVGPTGAGKTTVVNLVTRFYDVTAGTIYLDGRDIREYTRDSLRRAFGIVLQDTYLFSGTIAENIKYGKPDATDEEVKKAAALANADKFIQRLPNRYETMLTENGGNLSQGQRQLLAIARVLLANPAILILDEATSSIDTRTELHIQDALLQLMQGRTSFIIAHRLNTIRDADTIMVVDGGSIVEKGSHEALIEQKGTYYRMFHNQFKNIEGATGA</sequence>
<keyword evidence="14" id="KW-1185">Reference proteome</keyword>
<dbReference type="GO" id="GO:0016887">
    <property type="term" value="F:ATP hydrolysis activity"/>
    <property type="evidence" value="ECO:0007669"/>
    <property type="project" value="InterPro"/>
</dbReference>
<keyword evidence="3" id="KW-1003">Cell membrane</keyword>
<evidence type="ECO:0000256" key="6">
    <source>
        <dbReference type="ARBA" id="ARBA00022840"/>
    </source>
</evidence>
<evidence type="ECO:0000256" key="10">
    <source>
        <dbReference type="SAM" id="Phobius"/>
    </source>
</evidence>
<feature type="domain" description="ABC transmembrane type-1" evidence="12">
    <location>
        <begin position="70"/>
        <end position="354"/>
    </location>
</feature>
<evidence type="ECO:0000256" key="1">
    <source>
        <dbReference type="ARBA" id="ARBA00004651"/>
    </source>
</evidence>
<keyword evidence="7 10" id="KW-1133">Transmembrane helix</keyword>
<feature type="transmembrane region" description="Helical" evidence="10">
    <location>
        <begin position="110"/>
        <end position="136"/>
    </location>
</feature>
<evidence type="ECO:0000256" key="8">
    <source>
        <dbReference type="ARBA" id="ARBA00023136"/>
    </source>
</evidence>
<dbReference type="SMART" id="SM00382">
    <property type="entry name" value="AAA"/>
    <property type="match status" value="1"/>
</dbReference>
<dbReference type="GO" id="GO:0005886">
    <property type="term" value="C:plasma membrane"/>
    <property type="evidence" value="ECO:0007669"/>
    <property type="project" value="UniProtKB-SubCell"/>
</dbReference>
<feature type="domain" description="ABC transporter" evidence="11">
    <location>
        <begin position="388"/>
        <end position="622"/>
    </location>
</feature>
<dbReference type="SUPFAM" id="SSF90123">
    <property type="entry name" value="ABC transporter transmembrane region"/>
    <property type="match status" value="1"/>
</dbReference>
<dbReference type="CDD" id="cd03254">
    <property type="entry name" value="ABCC_Glucan_exporter_like"/>
    <property type="match status" value="1"/>
</dbReference>
<comment type="caution">
    <text evidence="13">The sequence shown here is derived from an EMBL/GenBank/DDBJ whole genome shotgun (WGS) entry which is preliminary data.</text>
</comment>
<dbReference type="InterPro" id="IPR017871">
    <property type="entry name" value="ABC_transporter-like_CS"/>
</dbReference>
<keyword evidence="8 10" id="KW-0472">Membrane</keyword>
<evidence type="ECO:0000313" key="14">
    <source>
        <dbReference type="Proteomes" id="UP000282311"/>
    </source>
</evidence>
<evidence type="ECO:0000256" key="3">
    <source>
        <dbReference type="ARBA" id="ARBA00022475"/>
    </source>
</evidence>
<dbReference type="AlphaFoldDB" id="A0A3B0C091"/>
<dbReference type="PANTHER" id="PTHR43394">
    <property type="entry name" value="ATP-DEPENDENT PERMEASE MDL1, MITOCHONDRIAL"/>
    <property type="match status" value="1"/>
</dbReference>
<dbReference type="InterPro" id="IPR011527">
    <property type="entry name" value="ABC1_TM_dom"/>
</dbReference>
<dbReference type="InterPro" id="IPR003439">
    <property type="entry name" value="ABC_transporter-like_ATP-bd"/>
</dbReference>
<gene>
    <name evidence="13" type="ORF">D7M11_21010</name>
</gene>
<dbReference type="OrthoDB" id="9770415at2"/>
<evidence type="ECO:0000256" key="2">
    <source>
        <dbReference type="ARBA" id="ARBA00022448"/>
    </source>
</evidence>
<feature type="transmembrane region" description="Helical" evidence="10">
    <location>
        <begin position="305"/>
        <end position="332"/>
    </location>
</feature>
<dbReference type="InterPro" id="IPR003593">
    <property type="entry name" value="AAA+_ATPase"/>
</dbReference>
<feature type="transmembrane region" description="Helical" evidence="10">
    <location>
        <begin position="67"/>
        <end position="90"/>
    </location>
</feature>
<dbReference type="InterPro" id="IPR036640">
    <property type="entry name" value="ABC1_TM_sf"/>
</dbReference>
<dbReference type="PROSITE" id="PS50929">
    <property type="entry name" value="ABC_TM1F"/>
    <property type="match status" value="1"/>
</dbReference>
<dbReference type="SUPFAM" id="SSF52540">
    <property type="entry name" value="P-loop containing nucleoside triphosphate hydrolases"/>
    <property type="match status" value="1"/>
</dbReference>
<feature type="compositionally biased region" description="Gly residues" evidence="9">
    <location>
        <begin position="27"/>
        <end position="42"/>
    </location>
</feature>
<dbReference type="Pfam" id="PF00664">
    <property type="entry name" value="ABC_membrane"/>
    <property type="match status" value="1"/>
</dbReference>
<dbReference type="InterPro" id="IPR027417">
    <property type="entry name" value="P-loop_NTPase"/>
</dbReference>
<feature type="region of interest" description="Disordered" evidence="9">
    <location>
        <begin position="1"/>
        <end position="46"/>
    </location>
</feature>
<evidence type="ECO:0000313" key="13">
    <source>
        <dbReference type="EMBL" id="RKN79163.1"/>
    </source>
</evidence>
<feature type="compositionally biased region" description="Low complexity" evidence="9">
    <location>
        <begin position="10"/>
        <end position="26"/>
    </location>
</feature>
<evidence type="ECO:0000256" key="4">
    <source>
        <dbReference type="ARBA" id="ARBA00022692"/>
    </source>
</evidence>
<keyword evidence="6 13" id="KW-0067">ATP-binding</keyword>